<keyword evidence="5 9" id="KW-0812">Transmembrane</keyword>
<evidence type="ECO:0000256" key="9">
    <source>
        <dbReference type="SAM" id="Phobius"/>
    </source>
</evidence>
<keyword evidence="2" id="KW-1003">Cell membrane</keyword>
<feature type="transmembrane region" description="Helical" evidence="9">
    <location>
        <begin position="132"/>
        <end position="153"/>
    </location>
</feature>
<evidence type="ECO:0000256" key="6">
    <source>
        <dbReference type="ARBA" id="ARBA00022847"/>
    </source>
</evidence>
<keyword evidence="4" id="KW-0762">Sugar transport</keyword>
<evidence type="ECO:0000313" key="11">
    <source>
        <dbReference type="Proteomes" id="UP000002207"/>
    </source>
</evidence>
<keyword evidence="3" id="KW-0997">Cell inner membrane</keyword>
<evidence type="ECO:0000256" key="4">
    <source>
        <dbReference type="ARBA" id="ARBA00022597"/>
    </source>
</evidence>
<dbReference type="OrthoDB" id="9790043at2"/>
<dbReference type="InParanoid" id="C1F151"/>
<evidence type="ECO:0000256" key="1">
    <source>
        <dbReference type="ARBA" id="ARBA00022448"/>
    </source>
</evidence>
<evidence type="ECO:0000256" key="8">
    <source>
        <dbReference type="ARBA" id="ARBA00023136"/>
    </source>
</evidence>
<reference evidence="10 11" key="1">
    <citation type="journal article" date="2009" name="Appl. Environ. Microbiol.">
        <title>Three genomes from the phylum Acidobacteria provide insight into the lifestyles of these microorganisms in soils.</title>
        <authorList>
            <person name="Ward N.L."/>
            <person name="Challacombe J.F."/>
            <person name="Janssen P.H."/>
            <person name="Henrissat B."/>
            <person name="Coutinho P.M."/>
            <person name="Wu M."/>
            <person name="Xie G."/>
            <person name="Haft D.H."/>
            <person name="Sait M."/>
            <person name="Badger J."/>
            <person name="Barabote R.D."/>
            <person name="Bradley B."/>
            <person name="Brettin T.S."/>
            <person name="Brinkac L.M."/>
            <person name="Bruce D."/>
            <person name="Creasy T."/>
            <person name="Daugherty S.C."/>
            <person name="Davidsen T.M."/>
            <person name="DeBoy R.T."/>
            <person name="Detter J.C."/>
            <person name="Dodson R.J."/>
            <person name="Durkin A.S."/>
            <person name="Ganapathy A."/>
            <person name="Gwinn-Giglio M."/>
            <person name="Han C.S."/>
            <person name="Khouri H."/>
            <person name="Kiss H."/>
            <person name="Kothari S.P."/>
            <person name="Madupu R."/>
            <person name="Nelson K.E."/>
            <person name="Nelson W.C."/>
            <person name="Paulsen I."/>
            <person name="Penn K."/>
            <person name="Ren Q."/>
            <person name="Rosovitz M.J."/>
            <person name="Selengut J.D."/>
            <person name="Shrivastava S."/>
            <person name="Sullivan S.A."/>
            <person name="Tapia R."/>
            <person name="Thompson L.S."/>
            <person name="Watkins K.L."/>
            <person name="Yang Q."/>
            <person name="Yu C."/>
            <person name="Zafar N."/>
            <person name="Zhou L."/>
            <person name="Kuske C.R."/>
        </authorList>
    </citation>
    <scope>NUCLEOTIDE SEQUENCE [LARGE SCALE GENOMIC DNA]</scope>
    <source>
        <strain evidence="11">ATCC 51196 / DSM 11244 / BCRC 80197 / JCM 7670 / NBRC 15755 / NCIMB 13165 / 161</strain>
    </source>
</reference>
<dbReference type="NCBIfam" id="NF010023">
    <property type="entry name" value="PRK13499.1-3"/>
    <property type="match status" value="1"/>
</dbReference>
<keyword evidence="8 9" id="KW-0472">Membrane</keyword>
<sequence>MSSILTGIGWHMVGAAAAASFYAPIEKVKKWSWETTWVVAGIFSWILLPLAVSLLLLPHFLAFYAAIPGHVLALTFLFGCMWGIGNVNYGLTMRYLGMSLGIGVAIGVTLVVGTLIPPIVHGQLLYLLTSRSGRFTIAGILLALVGIAVVSWAGHQKEQRMGIRAEEFNVRKGLILAVLCGIFSSGMSFAIDAAHPMAVAAQHAGVKPLYAALPSYVVIMGGGALINFAYCFFRLAFRKDISLSRDLSEPRRVLLLNGSMAASGGIMWYLQFFFYAWGAANIPMHLSFVNWMLHMSLYVLFGGLVGLALGEWREARGRPVRLLWLGMILIILAANLVGLGTAS</sequence>
<evidence type="ECO:0000256" key="2">
    <source>
        <dbReference type="ARBA" id="ARBA00022475"/>
    </source>
</evidence>
<keyword evidence="6" id="KW-0769">Symport</keyword>
<evidence type="ECO:0000313" key="10">
    <source>
        <dbReference type="EMBL" id="ACO34576.1"/>
    </source>
</evidence>
<feature type="transmembrane region" description="Helical" evidence="9">
    <location>
        <begin position="288"/>
        <end position="310"/>
    </location>
</feature>
<gene>
    <name evidence="10" type="primary">rhaT</name>
    <name evidence="10" type="ordered locus">ACP_0555</name>
</gene>
<dbReference type="EMBL" id="CP001472">
    <property type="protein sequence ID" value="ACO34576.1"/>
    <property type="molecule type" value="Genomic_DNA"/>
</dbReference>
<feature type="transmembrane region" description="Helical" evidence="9">
    <location>
        <begin position="211"/>
        <end position="233"/>
    </location>
</feature>
<keyword evidence="1" id="KW-0813">Transport</keyword>
<dbReference type="KEGG" id="aca:ACP_0555"/>
<accession>C1F151</accession>
<keyword evidence="11" id="KW-1185">Reference proteome</keyword>
<dbReference type="InterPro" id="IPR004673">
    <property type="entry name" value="L-rhamnose-proton_sym_RhaT"/>
</dbReference>
<evidence type="ECO:0000256" key="5">
    <source>
        <dbReference type="ARBA" id="ARBA00022692"/>
    </source>
</evidence>
<protein>
    <submittedName>
        <fullName evidence="10">L-rhamnose:proton symporter</fullName>
    </submittedName>
</protein>
<feature type="transmembrane region" description="Helical" evidence="9">
    <location>
        <begin position="6"/>
        <end position="25"/>
    </location>
</feature>
<dbReference type="Proteomes" id="UP000002207">
    <property type="component" value="Chromosome"/>
</dbReference>
<evidence type="ECO:0000256" key="3">
    <source>
        <dbReference type="ARBA" id="ARBA00022519"/>
    </source>
</evidence>
<dbReference type="eggNOG" id="ENOG502Z7ID">
    <property type="taxonomic scope" value="Bacteria"/>
</dbReference>
<dbReference type="GO" id="GO:0015293">
    <property type="term" value="F:symporter activity"/>
    <property type="evidence" value="ECO:0007669"/>
    <property type="project" value="UniProtKB-KW"/>
</dbReference>
<feature type="transmembrane region" description="Helical" evidence="9">
    <location>
        <begin position="322"/>
        <end position="342"/>
    </location>
</feature>
<evidence type="ECO:0000256" key="7">
    <source>
        <dbReference type="ARBA" id="ARBA00022989"/>
    </source>
</evidence>
<dbReference type="HOGENOM" id="CLU_066437_0_0_0"/>
<proteinExistence type="predicted"/>
<dbReference type="GO" id="GO:0015153">
    <property type="term" value="F:rhamnose transmembrane transporter activity"/>
    <property type="evidence" value="ECO:0007669"/>
    <property type="project" value="InterPro"/>
</dbReference>
<feature type="transmembrane region" description="Helical" evidence="9">
    <location>
        <begin position="174"/>
        <end position="191"/>
    </location>
</feature>
<dbReference type="RefSeq" id="WP_012680942.1">
    <property type="nucleotide sequence ID" value="NC_012483.1"/>
</dbReference>
<organism evidence="10 11">
    <name type="scientific">Acidobacterium capsulatum (strain ATCC 51196 / DSM 11244 / BCRC 80197 / JCM 7670 / NBRC 15755 / NCIMB 13165 / 161)</name>
    <dbReference type="NCBI Taxonomy" id="240015"/>
    <lineage>
        <taxon>Bacteria</taxon>
        <taxon>Pseudomonadati</taxon>
        <taxon>Acidobacteriota</taxon>
        <taxon>Terriglobia</taxon>
        <taxon>Terriglobales</taxon>
        <taxon>Acidobacteriaceae</taxon>
        <taxon>Acidobacterium</taxon>
    </lineage>
</organism>
<dbReference type="AlphaFoldDB" id="C1F151"/>
<dbReference type="GO" id="GO:0016020">
    <property type="term" value="C:membrane"/>
    <property type="evidence" value="ECO:0007669"/>
    <property type="project" value="InterPro"/>
</dbReference>
<dbReference type="Pfam" id="PF06379">
    <property type="entry name" value="RhaT"/>
    <property type="match status" value="1"/>
</dbReference>
<feature type="transmembrane region" description="Helical" evidence="9">
    <location>
        <begin position="254"/>
        <end position="276"/>
    </location>
</feature>
<dbReference type="STRING" id="240015.ACP_0555"/>
<feature type="transmembrane region" description="Helical" evidence="9">
    <location>
        <begin position="96"/>
        <end position="120"/>
    </location>
</feature>
<feature type="transmembrane region" description="Helical" evidence="9">
    <location>
        <begin position="63"/>
        <end position="84"/>
    </location>
</feature>
<keyword evidence="7 9" id="KW-1133">Transmembrane helix</keyword>
<feature type="transmembrane region" description="Helical" evidence="9">
    <location>
        <begin position="37"/>
        <end position="57"/>
    </location>
</feature>
<name>C1F151_ACIC5</name>
<dbReference type="FunCoup" id="C1F151">
    <property type="interactions" value="8"/>
</dbReference>